<dbReference type="Pfam" id="PF07743">
    <property type="entry name" value="HSCB_C"/>
    <property type="match status" value="1"/>
</dbReference>
<dbReference type="GO" id="GO:0051087">
    <property type="term" value="F:protein-folding chaperone binding"/>
    <property type="evidence" value="ECO:0007669"/>
    <property type="project" value="InterPro"/>
</dbReference>
<dbReference type="SUPFAM" id="SSF47144">
    <property type="entry name" value="HSC20 (HSCB), C-terminal oligomerisation domain"/>
    <property type="match status" value="1"/>
</dbReference>
<dbReference type="PANTHER" id="PTHR14021:SF15">
    <property type="entry name" value="IRON-SULFUR CLUSTER CO-CHAPERONE PROTEIN HSCB"/>
    <property type="match status" value="1"/>
</dbReference>
<dbReference type="GO" id="GO:0001671">
    <property type="term" value="F:ATPase activator activity"/>
    <property type="evidence" value="ECO:0007669"/>
    <property type="project" value="InterPro"/>
</dbReference>
<dbReference type="GO" id="GO:0051259">
    <property type="term" value="P:protein complex oligomerization"/>
    <property type="evidence" value="ECO:0007669"/>
    <property type="project" value="InterPro"/>
</dbReference>
<dbReference type="InterPro" id="IPR036869">
    <property type="entry name" value="J_dom_sf"/>
</dbReference>
<dbReference type="EMBL" id="SMAO01000007">
    <property type="protein sequence ID" value="TCT19834.1"/>
    <property type="molecule type" value="Genomic_DNA"/>
</dbReference>
<comment type="caution">
    <text evidence="4">The sequence shown here is derived from an EMBL/GenBank/DDBJ whole genome shotgun (WGS) entry which is preliminary data.</text>
</comment>
<evidence type="ECO:0000313" key="5">
    <source>
        <dbReference type="Proteomes" id="UP000295717"/>
    </source>
</evidence>
<accession>A0A4R3MU24</accession>
<dbReference type="GO" id="GO:0044571">
    <property type="term" value="P:[2Fe-2S] cluster assembly"/>
    <property type="evidence" value="ECO:0007669"/>
    <property type="project" value="InterPro"/>
</dbReference>
<evidence type="ECO:0000256" key="1">
    <source>
        <dbReference type="ARBA" id="ARBA00010476"/>
    </source>
</evidence>
<dbReference type="AlphaFoldDB" id="A0A4R3MU24"/>
<dbReference type="SUPFAM" id="SSF46565">
    <property type="entry name" value="Chaperone J-domain"/>
    <property type="match status" value="1"/>
</dbReference>
<keyword evidence="2" id="KW-0143">Chaperone</keyword>
<dbReference type="Proteomes" id="UP000295717">
    <property type="component" value="Unassembled WGS sequence"/>
</dbReference>
<organism evidence="4 5">
    <name type="scientific">Thiobaca trueperi</name>
    <dbReference type="NCBI Taxonomy" id="127458"/>
    <lineage>
        <taxon>Bacteria</taxon>
        <taxon>Pseudomonadati</taxon>
        <taxon>Pseudomonadota</taxon>
        <taxon>Gammaproteobacteria</taxon>
        <taxon>Chromatiales</taxon>
        <taxon>Chromatiaceae</taxon>
        <taxon>Thiobaca</taxon>
    </lineage>
</organism>
<protein>
    <submittedName>
        <fullName evidence="4">Co-chaperone protein HscB</fullName>
    </submittedName>
</protein>
<comment type="similarity">
    <text evidence="1">Belongs to the HscB family.</text>
</comment>
<keyword evidence="5" id="KW-1185">Reference proteome</keyword>
<name>A0A4R3MU24_9GAMM</name>
<evidence type="ECO:0000259" key="3">
    <source>
        <dbReference type="Pfam" id="PF07743"/>
    </source>
</evidence>
<reference evidence="4 5" key="1">
    <citation type="submission" date="2019-03" db="EMBL/GenBank/DDBJ databases">
        <title>Genomic Encyclopedia of Type Strains, Phase IV (KMG-IV): sequencing the most valuable type-strain genomes for metagenomic binning, comparative biology and taxonomic classification.</title>
        <authorList>
            <person name="Goeker M."/>
        </authorList>
    </citation>
    <scope>NUCLEOTIDE SEQUENCE [LARGE SCALE GENOMIC DNA]</scope>
    <source>
        <strain evidence="4 5">DSM 13587</strain>
    </source>
</reference>
<evidence type="ECO:0000256" key="2">
    <source>
        <dbReference type="ARBA" id="ARBA00023186"/>
    </source>
</evidence>
<dbReference type="InterPro" id="IPR009073">
    <property type="entry name" value="HscB_oligo_C"/>
</dbReference>
<gene>
    <name evidence="4" type="ORF">EDC35_107162</name>
</gene>
<feature type="domain" description="Co-chaperone HscB C-terminal oligomerisation" evidence="3">
    <location>
        <begin position="100"/>
        <end position="174"/>
    </location>
</feature>
<dbReference type="GO" id="GO:1990230">
    <property type="term" value="C:iron-sulfur cluster transfer complex"/>
    <property type="evidence" value="ECO:0007669"/>
    <property type="project" value="TreeGrafter"/>
</dbReference>
<dbReference type="InterPro" id="IPR004640">
    <property type="entry name" value="HscB"/>
</dbReference>
<dbReference type="RefSeq" id="WP_243651681.1">
    <property type="nucleotide sequence ID" value="NZ_SMAO01000007.1"/>
</dbReference>
<dbReference type="Gene3D" id="1.20.1280.20">
    <property type="entry name" value="HscB, C-terminal domain"/>
    <property type="match status" value="1"/>
</dbReference>
<dbReference type="PANTHER" id="PTHR14021">
    <property type="entry name" value="IRON-SULFUR CLUSTER CO-CHAPERONE PROTEIN HSCB"/>
    <property type="match status" value="1"/>
</dbReference>
<dbReference type="InterPro" id="IPR036386">
    <property type="entry name" value="HscB_C_sf"/>
</dbReference>
<proteinExistence type="inferred from homology"/>
<dbReference type="Gene3D" id="1.10.287.110">
    <property type="entry name" value="DnaJ domain"/>
    <property type="match status" value="1"/>
</dbReference>
<sequence length="184" mass="20125">MVLNSAKNYFQLFDLPVGFVVDTGLLAERYRALLRAAREEDDQAGDLIDSSSVALALMRIDEAHRVLADPQSRAEYLLDLYADDQAMDPDPGETPGNGGALLMEQMELRAILAEAANRPDAATAVAEVLTQLAEKGAALDKELQDLFADPSPRNLCAAREILRQLQFLGRCRRDAENRSALLPG</sequence>
<evidence type="ECO:0000313" key="4">
    <source>
        <dbReference type="EMBL" id="TCT19834.1"/>
    </source>
</evidence>